<sequence>QKRFWTDFPDTAKNLPPNFLELTAYFGDGVIRRRFIDLHLLFDAVAEFDAGDKFGQMIFSA</sequence>
<reference evidence="1" key="1">
    <citation type="journal article" date="2014" name="Front. Microbiol.">
        <title>High frequency of phylogenetically diverse reductive dehalogenase-homologous genes in deep subseafloor sedimentary metagenomes.</title>
        <authorList>
            <person name="Kawai M."/>
            <person name="Futagami T."/>
            <person name="Toyoda A."/>
            <person name="Takaki Y."/>
            <person name="Nishi S."/>
            <person name="Hori S."/>
            <person name="Arai W."/>
            <person name="Tsubouchi T."/>
            <person name="Morono Y."/>
            <person name="Uchiyama I."/>
            <person name="Ito T."/>
            <person name="Fujiyama A."/>
            <person name="Inagaki F."/>
            <person name="Takami H."/>
        </authorList>
    </citation>
    <scope>NUCLEOTIDE SEQUENCE</scope>
    <source>
        <strain evidence="1">Expedition CK06-06</strain>
    </source>
</reference>
<evidence type="ECO:0000313" key="1">
    <source>
        <dbReference type="EMBL" id="GAG80967.1"/>
    </source>
</evidence>
<name>X1BIH1_9ZZZZ</name>
<proteinExistence type="predicted"/>
<accession>X1BIH1</accession>
<gene>
    <name evidence="1" type="ORF">S01H4_23841</name>
</gene>
<dbReference type="AlphaFoldDB" id="X1BIH1"/>
<organism evidence="1">
    <name type="scientific">marine sediment metagenome</name>
    <dbReference type="NCBI Taxonomy" id="412755"/>
    <lineage>
        <taxon>unclassified sequences</taxon>
        <taxon>metagenomes</taxon>
        <taxon>ecological metagenomes</taxon>
    </lineage>
</organism>
<feature type="non-terminal residue" evidence="1">
    <location>
        <position position="1"/>
    </location>
</feature>
<protein>
    <submittedName>
        <fullName evidence="1">Uncharacterized protein</fullName>
    </submittedName>
</protein>
<comment type="caution">
    <text evidence="1">The sequence shown here is derived from an EMBL/GenBank/DDBJ whole genome shotgun (WGS) entry which is preliminary data.</text>
</comment>
<dbReference type="EMBL" id="BART01011118">
    <property type="protein sequence ID" value="GAG80967.1"/>
    <property type="molecule type" value="Genomic_DNA"/>
</dbReference>